<sequence length="332" mass="36467">MATLKDVAKLACVDVSTASRALNDSPCVHPDTKARVYEAVKKLSYHPNLLAKGLRQGKRHTIGVLVPTINLSVFAEISQGIEMEARRLGYETVICNTMDDPAAEKECLNRLRSSFQDGLLIAPTGSNSKLIRDIKESGISVVQIVRRQDDHISSVVSDYRESGFKGAKYLVGRGCRHIGLIDGSMKIIPYRERYDGYKEAMAELGYEENFVESPVVRGDYFKDGYDGTNILLDGNPDLDGILAAADMHGIGAIRALKDRGIPFPEKIKIMSLSGHSIGGMLETTMTSMEMPSVAMGKKSVQILIDEMDGPAEAVPSKQHVMFHFSLVERETT</sequence>
<name>A0ABS9EPA6_9BACT</name>
<evidence type="ECO:0000259" key="4">
    <source>
        <dbReference type="PROSITE" id="PS50932"/>
    </source>
</evidence>
<dbReference type="Gene3D" id="1.10.260.40">
    <property type="entry name" value="lambda repressor-like DNA-binding domains"/>
    <property type="match status" value="1"/>
</dbReference>
<reference evidence="5 6" key="1">
    <citation type="submission" date="2022-01" db="EMBL/GenBank/DDBJ databases">
        <title>Dethiosulfovibrio faecalis sp. nov., a novel proteolytic, non-sulfur-reducing bacterium isolated from a marine aquaculture solid waste bioreactor.</title>
        <authorList>
            <person name="Grabowski S."/>
            <person name="Apolinario E."/>
            <person name="Schneider N."/>
            <person name="Marshall C.W."/>
            <person name="Sowers K.R."/>
        </authorList>
    </citation>
    <scope>NUCLEOTIDE SEQUENCE [LARGE SCALE GENOMIC DNA]</scope>
    <source>
        <strain evidence="5 6">DSM 12537</strain>
    </source>
</reference>
<keyword evidence="2" id="KW-0238">DNA-binding</keyword>
<dbReference type="SMART" id="SM00354">
    <property type="entry name" value="HTH_LACI"/>
    <property type="match status" value="1"/>
</dbReference>
<dbReference type="Proteomes" id="UP001200430">
    <property type="component" value="Unassembled WGS sequence"/>
</dbReference>
<evidence type="ECO:0000313" key="5">
    <source>
        <dbReference type="EMBL" id="MCF4142346.1"/>
    </source>
</evidence>
<dbReference type="CDD" id="cd01392">
    <property type="entry name" value="HTH_LacI"/>
    <property type="match status" value="1"/>
</dbReference>
<feature type="domain" description="HTH lacI-type" evidence="4">
    <location>
        <begin position="2"/>
        <end position="56"/>
    </location>
</feature>
<accession>A0ABS9EPA6</accession>
<dbReference type="InterPro" id="IPR028082">
    <property type="entry name" value="Peripla_BP_I"/>
</dbReference>
<dbReference type="CDD" id="cd06267">
    <property type="entry name" value="PBP1_LacI_sugar_binding-like"/>
    <property type="match status" value="1"/>
</dbReference>
<protein>
    <submittedName>
        <fullName evidence="5">LacI family transcriptional regulator</fullName>
    </submittedName>
</protein>
<evidence type="ECO:0000256" key="3">
    <source>
        <dbReference type="ARBA" id="ARBA00023163"/>
    </source>
</evidence>
<dbReference type="SUPFAM" id="SSF53822">
    <property type="entry name" value="Periplasmic binding protein-like I"/>
    <property type="match status" value="1"/>
</dbReference>
<keyword evidence="3" id="KW-0804">Transcription</keyword>
<dbReference type="RefSeq" id="WP_236099079.1">
    <property type="nucleotide sequence ID" value="NZ_JAKGUD010000004.1"/>
</dbReference>
<dbReference type="PANTHER" id="PTHR30146">
    <property type="entry name" value="LACI-RELATED TRANSCRIPTIONAL REPRESSOR"/>
    <property type="match status" value="1"/>
</dbReference>
<evidence type="ECO:0000256" key="2">
    <source>
        <dbReference type="ARBA" id="ARBA00023125"/>
    </source>
</evidence>
<evidence type="ECO:0000313" key="6">
    <source>
        <dbReference type="Proteomes" id="UP001200430"/>
    </source>
</evidence>
<dbReference type="Pfam" id="PF00532">
    <property type="entry name" value="Peripla_BP_1"/>
    <property type="match status" value="1"/>
</dbReference>
<keyword evidence="1" id="KW-0805">Transcription regulation</keyword>
<organism evidence="5 6">
    <name type="scientific">Dethiosulfovibrio marinus</name>
    <dbReference type="NCBI Taxonomy" id="133532"/>
    <lineage>
        <taxon>Bacteria</taxon>
        <taxon>Thermotogati</taxon>
        <taxon>Synergistota</taxon>
        <taxon>Synergistia</taxon>
        <taxon>Synergistales</taxon>
        <taxon>Dethiosulfovibrionaceae</taxon>
        <taxon>Dethiosulfovibrio</taxon>
    </lineage>
</organism>
<dbReference type="InterPro" id="IPR010982">
    <property type="entry name" value="Lambda_DNA-bd_dom_sf"/>
</dbReference>
<dbReference type="InterPro" id="IPR000843">
    <property type="entry name" value="HTH_LacI"/>
</dbReference>
<evidence type="ECO:0000256" key="1">
    <source>
        <dbReference type="ARBA" id="ARBA00023015"/>
    </source>
</evidence>
<dbReference type="InterPro" id="IPR001761">
    <property type="entry name" value="Peripla_BP/Lac1_sug-bd_dom"/>
</dbReference>
<keyword evidence="6" id="KW-1185">Reference proteome</keyword>
<proteinExistence type="predicted"/>
<dbReference type="PANTHER" id="PTHR30146:SF109">
    <property type="entry name" value="HTH-TYPE TRANSCRIPTIONAL REGULATOR GALS"/>
    <property type="match status" value="1"/>
</dbReference>
<dbReference type="EMBL" id="JAKGUD010000004">
    <property type="protein sequence ID" value="MCF4142346.1"/>
    <property type="molecule type" value="Genomic_DNA"/>
</dbReference>
<comment type="caution">
    <text evidence="5">The sequence shown here is derived from an EMBL/GenBank/DDBJ whole genome shotgun (WGS) entry which is preliminary data.</text>
</comment>
<dbReference type="PROSITE" id="PS50932">
    <property type="entry name" value="HTH_LACI_2"/>
    <property type="match status" value="1"/>
</dbReference>
<dbReference type="SUPFAM" id="SSF47413">
    <property type="entry name" value="lambda repressor-like DNA-binding domains"/>
    <property type="match status" value="1"/>
</dbReference>
<gene>
    <name evidence="5" type="ORF">L2W38_05925</name>
</gene>
<dbReference type="Pfam" id="PF00356">
    <property type="entry name" value="LacI"/>
    <property type="match status" value="1"/>
</dbReference>
<dbReference type="Gene3D" id="3.40.50.2300">
    <property type="match status" value="2"/>
</dbReference>